<name>A0AAU9EQP8_9BACT</name>
<reference evidence="2" key="1">
    <citation type="journal article" date="2023" name="Arch. Microbiol.">
        <title>Desulfoferula mesophilus gen. nov. sp. nov., a mesophilic sulfate-reducing bacterium isolated from a brackish lake sediment.</title>
        <authorList>
            <person name="Watanabe T."/>
            <person name="Yabe T."/>
            <person name="Tsuji J.M."/>
            <person name="Fukui M."/>
        </authorList>
    </citation>
    <scope>NUCLEOTIDE SEQUENCE [LARGE SCALE GENOMIC DNA]</scope>
    <source>
        <strain evidence="2">12FAK</strain>
    </source>
</reference>
<evidence type="ECO:0008006" key="3">
    <source>
        <dbReference type="Google" id="ProtNLM"/>
    </source>
</evidence>
<proteinExistence type="predicted"/>
<evidence type="ECO:0000313" key="1">
    <source>
        <dbReference type="EMBL" id="BEQ16181.1"/>
    </source>
</evidence>
<keyword evidence="2" id="KW-1185">Reference proteome</keyword>
<organism evidence="1 2">
    <name type="scientific">Desulfoferula mesophila</name>
    <dbReference type="NCBI Taxonomy" id="3058419"/>
    <lineage>
        <taxon>Bacteria</taxon>
        <taxon>Pseudomonadati</taxon>
        <taxon>Thermodesulfobacteriota</taxon>
        <taxon>Desulfarculia</taxon>
        <taxon>Desulfarculales</taxon>
        <taxon>Desulfarculaceae</taxon>
        <taxon>Desulfoferula</taxon>
    </lineage>
</organism>
<dbReference type="Proteomes" id="UP001366166">
    <property type="component" value="Chromosome"/>
</dbReference>
<gene>
    <name evidence="1" type="ORF">FAK_32470</name>
</gene>
<dbReference type="RefSeq" id="WP_338601659.1">
    <property type="nucleotide sequence ID" value="NZ_AP028679.1"/>
</dbReference>
<evidence type="ECO:0000313" key="2">
    <source>
        <dbReference type="Proteomes" id="UP001366166"/>
    </source>
</evidence>
<dbReference type="AlphaFoldDB" id="A0AAU9EQP8"/>
<protein>
    <recommendedName>
        <fullName evidence="3">Ribbon-helix-helix protein CopG domain-containing protein</fullName>
    </recommendedName>
</protein>
<dbReference type="EMBL" id="AP028679">
    <property type="protein sequence ID" value="BEQ16181.1"/>
    <property type="molecule type" value="Genomic_DNA"/>
</dbReference>
<dbReference type="KEGG" id="dmp:FAK_32470"/>
<sequence length="58" mass="6720">MKTAIYTVPFSLNLAPEMFEEIKKLSDDAQISMAEQVRNLMEYGFRYIDQNKKGDGNE</sequence>
<accession>A0AAU9EQP8</accession>